<dbReference type="AlphaFoldDB" id="A0ABD3GL35"/>
<keyword evidence="5" id="KW-1185">Reference proteome</keyword>
<evidence type="ECO:0000256" key="1">
    <source>
        <dbReference type="ARBA" id="ARBA00001968"/>
    </source>
</evidence>
<gene>
    <name evidence="4" type="ORF">R1sor_022859</name>
</gene>
<protein>
    <recommendedName>
        <fullName evidence="3">DDE Tnp4 domain-containing protein</fullName>
    </recommendedName>
</protein>
<keyword evidence="2" id="KW-0479">Metal-binding</keyword>
<organism evidence="4 5">
    <name type="scientific">Riccia sorocarpa</name>
    <dbReference type="NCBI Taxonomy" id="122646"/>
    <lineage>
        <taxon>Eukaryota</taxon>
        <taxon>Viridiplantae</taxon>
        <taxon>Streptophyta</taxon>
        <taxon>Embryophyta</taxon>
        <taxon>Marchantiophyta</taxon>
        <taxon>Marchantiopsida</taxon>
        <taxon>Marchantiidae</taxon>
        <taxon>Marchantiales</taxon>
        <taxon>Ricciaceae</taxon>
        <taxon>Riccia</taxon>
    </lineage>
</organism>
<comment type="caution">
    <text evidence="4">The sequence shown here is derived from an EMBL/GenBank/DDBJ whole genome shotgun (WGS) entry which is preliminary data.</text>
</comment>
<evidence type="ECO:0000313" key="5">
    <source>
        <dbReference type="Proteomes" id="UP001633002"/>
    </source>
</evidence>
<sequence>MVRAASCETRHRPLCIERFLVCSPRSSLHHSARAAIAEHFAALGFSGSVGLVDGTLVKLSQRPRDDGKTYFTCKSNYSLNVQVICDHNKRVIHFFRWDAWQLPRPDVPKAVRIVEASGLGLVVLPWTEFAWR</sequence>
<dbReference type="Pfam" id="PF13359">
    <property type="entry name" value="DDE_Tnp_4"/>
    <property type="match status" value="1"/>
</dbReference>
<comment type="cofactor">
    <cofactor evidence="1">
        <name>a divalent metal cation</name>
        <dbReference type="ChEBI" id="CHEBI:60240"/>
    </cofactor>
</comment>
<dbReference type="GO" id="GO:0046872">
    <property type="term" value="F:metal ion binding"/>
    <property type="evidence" value="ECO:0007669"/>
    <property type="project" value="UniProtKB-KW"/>
</dbReference>
<evidence type="ECO:0000259" key="3">
    <source>
        <dbReference type="Pfam" id="PF13359"/>
    </source>
</evidence>
<proteinExistence type="predicted"/>
<dbReference type="Proteomes" id="UP001633002">
    <property type="component" value="Unassembled WGS sequence"/>
</dbReference>
<feature type="domain" description="DDE Tnp4" evidence="3">
    <location>
        <begin position="52"/>
        <end position="93"/>
    </location>
</feature>
<accession>A0ABD3GL35</accession>
<dbReference type="InterPro" id="IPR027806">
    <property type="entry name" value="HARBI1_dom"/>
</dbReference>
<evidence type="ECO:0000313" key="4">
    <source>
        <dbReference type="EMBL" id="KAL3679903.1"/>
    </source>
</evidence>
<dbReference type="EMBL" id="JBJQOH010000007">
    <property type="protein sequence ID" value="KAL3679903.1"/>
    <property type="molecule type" value="Genomic_DNA"/>
</dbReference>
<reference evidence="4 5" key="1">
    <citation type="submission" date="2024-09" db="EMBL/GenBank/DDBJ databases">
        <title>Chromosome-scale assembly of Riccia sorocarpa.</title>
        <authorList>
            <person name="Paukszto L."/>
        </authorList>
    </citation>
    <scope>NUCLEOTIDE SEQUENCE [LARGE SCALE GENOMIC DNA]</scope>
    <source>
        <strain evidence="4">LP-2024</strain>
        <tissue evidence="4">Aerial parts of the thallus</tissue>
    </source>
</reference>
<name>A0ABD3GL35_9MARC</name>
<evidence type="ECO:0000256" key="2">
    <source>
        <dbReference type="ARBA" id="ARBA00022723"/>
    </source>
</evidence>